<keyword evidence="3 9" id="KW-0808">Transferase</keyword>
<dbReference type="EC" id="2.3.1.176" evidence="1"/>
<dbReference type="InterPro" id="IPR020616">
    <property type="entry name" value="Thiolase_N"/>
</dbReference>
<dbReference type="GO" id="GO:0003988">
    <property type="term" value="F:acetyl-CoA C-acyltransferase activity"/>
    <property type="evidence" value="ECO:0007669"/>
    <property type="project" value="UniProtKB-ARBA"/>
</dbReference>
<evidence type="ECO:0000256" key="5">
    <source>
        <dbReference type="ARBA" id="ARBA00023121"/>
    </source>
</evidence>
<gene>
    <name evidence="9" type="ORF">SGRAN_2936</name>
</gene>
<keyword evidence="2" id="KW-0813">Transport</keyword>
<evidence type="ECO:0000256" key="6">
    <source>
        <dbReference type="ARBA" id="ARBA00032316"/>
    </source>
</evidence>
<dbReference type="PIRSF" id="PIRSF000429">
    <property type="entry name" value="Ac-CoA_Ac_transf"/>
    <property type="match status" value="1"/>
</dbReference>
<dbReference type="PANTHER" id="PTHR42870:SF1">
    <property type="entry name" value="NON-SPECIFIC LIPID-TRANSFER PROTEIN-LIKE 2"/>
    <property type="match status" value="1"/>
</dbReference>
<dbReference type="AlphaFoldDB" id="A0AA86GLP7"/>
<dbReference type="SUPFAM" id="SSF53901">
    <property type="entry name" value="Thiolase-like"/>
    <property type="match status" value="2"/>
</dbReference>
<evidence type="ECO:0000313" key="10">
    <source>
        <dbReference type="Proteomes" id="UP000058599"/>
    </source>
</evidence>
<dbReference type="InterPro" id="IPR055140">
    <property type="entry name" value="Thiolase_C_2"/>
</dbReference>
<dbReference type="InterPro" id="IPR002155">
    <property type="entry name" value="Thiolase"/>
</dbReference>
<dbReference type="Pfam" id="PF22691">
    <property type="entry name" value="Thiolase_C_1"/>
    <property type="match status" value="1"/>
</dbReference>
<dbReference type="KEGG" id="sgi:SGRAN_2936"/>
<dbReference type="Proteomes" id="UP000058599">
    <property type="component" value="Chromosome"/>
</dbReference>
<protein>
    <recommendedName>
        <fullName evidence="1">propanoyl-CoA C-acyltransferase</fullName>
        <ecNumber evidence="1">2.3.1.176</ecNumber>
    </recommendedName>
    <alternativeName>
        <fullName evidence="6">Propanoyl-CoA C-acyltransferase</fullName>
    </alternativeName>
</protein>
<proteinExistence type="predicted"/>
<keyword evidence="9" id="KW-0012">Acyltransferase</keyword>
<keyword evidence="10" id="KW-1185">Reference proteome</keyword>
<evidence type="ECO:0000259" key="7">
    <source>
        <dbReference type="Pfam" id="PF00108"/>
    </source>
</evidence>
<feature type="domain" description="Thiolase C-terminal" evidence="8">
    <location>
        <begin position="254"/>
        <end position="380"/>
    </location>
</feature>
<dbReference type="EMBL" id="CP012199">
    <property type="protein sequence ID" value="AMG75284.1"/>
    <property type="molecule type" value="Genomic_DNA"/>
</dbReference>
<organism evidence="9 10">
    <name type="scientific">Sphingopyxis granuli</name>
    <dbReference type="NCBI Taxonomy" id="267128"/>
    <lineage>
        <taxon>Bacteria</taxon>
        <taxon>Pseudomonadati</taxon>
        <taxon>Pseudomonadota</taxon>
        <taxon>Alphaproteobacteria</taxon>
        <taxon>Sphingomonadales</taxon>
        <taxon>Sphingomonadaceae</taxon>
        <taxon>Sphingopyxis</taxon>
    </lineage>
</organism>
<evidence type="ECO:0000259" key="8">
    <source>
        <dbReference type="Pfam" id="PF22691"/>
    </source>
</evidence>
<dbReference type="InterPro" id="IPR020613">
    <property type="entry name" value="Thiolase_CS"/>
</dbReference>
<keyword evidence="5" id="KW-0446">Lipid-binding</keyword>
<dbReference type="Pfam" id="PF00108">
    <property type="entry name" value="Thiolase_N"/>
    <property type="match status" value="1"/>
</dbReference>
<dbReference type="Gene3D" id="3.40.47.10">
    <property type="match status" value="1"/>
</dbReference>
<dbReference type="GO" id="GO:0006869">
    <property type="term" value="P:lipid transport"/>
    <property type="evidence" value="ECO:0007669"/>
    <property type="project" value="UniProtKB-KW"/>
</dbReference>
<dbReference type="RefSeq" id="WP_067184861.1">
    <property type="nucleotide sequence ID" value="NZ_CP012199.1"/>
</dbReference>
<keyword evidence="4" id="KW-0445">Lipid transport</keyword>
<evidence type="ECO:0000256" key="1">
    <source>
        <dbReference type="ARBA" id="ARBA00012352"/>
    </source>
</evidence>
<accession>A0AA86GLP7</accession>
<evidence type="ECO:0000256" key="3">
    <source>
        <dbReference type="ARBA" id="ARBA00022679"/>
    </source>
</evidence>
<dbReference type="PROSITE" id="PS00737">
    <property type="entry name" value="THIOLASE_2"/>
    <property type="match status" value="1"/>
</dbReference>
<dbReference type="InterPro" id="IPR016039">
    <property type="entry name" value="Thiolase-like"/>
</dbReference>
<dbReference type="GO" id="GO:0008289">
    <property type="term" value="F:lipid binding"/>
    <property type="evidence" value="ECO:0007669"/>
    <property type="project" value="UniProtKB-KW"/>
</dbReference>
<evidence type="ECO:0000256" key="4">
    <source>
        <dbReference type="ARBA" id="ARBA00023055"/>
    </source>
</evidence>
<feature type="domain" description="Thiolase N-terminal" evidence="7">
    <location>
        <begin position="24"/>
        <end position="179"/>
    </location>
</feature>
<dbReference type="CDD" id="cd00829">
    <property type="entry name" value="SCP-x_thiolase"/>
    <property type="match status" value="1"/>
</dbReference>
<reference evidence="9 10" key="1">
    <citation type="journal article" date="2016" name="BMC Genomics">
        <title>Genomic analysis of the nitrate-respiring Sphingopyxis granuli (formerly Sphingomonas macrogoltabida) strain TFA.</title>
        <authorList>
            <person name="Garcia-Romero I."/>
            <person name="Perez-Pulido A.J."/>
            <person name="Gonzalez-Flores Y.E."/>
            <person name="Reyes-Ramirez F."/>
            <person name="Santero E."/>
            <person name="Floriano B."/>
        </authorList>
    </citation>
    <scope>NUCLEOTIDE SEQUENCE [LARGE SCALE GENOMIC DNA]</scope>
    <source>
        <strain evidence="9 10">TFA</strain>
    </source>
</reference>
<dbReference type="PANTHER" id="PTHR42870">
    <property type="entry name" value="ACETYL-COA C-ACETYLTRANSFERASE"/>
    <property type="match status" value="1"/>
</dbReference>
<evidence type="ECO:0000256" key="2">
    <source>
        <dbReference type="ARBA" id="ARBA00022448"/>
    </source>
</evidence>
<sequence>MRRPLRDYRPVHVIGIGLHRFQPLSETTYVELGLTAIREAMADAGIAFSAIDSAYCGTALLGMAPSRAMLRHLGASGLPITQVENASASGSTAVRQAVLEVASGMADVSLAIGLDKPAPIRLAHEAAGVPDLVNAYASPFTHFALLADDYMRRYGVTAEQVARVAEKNFRNASKNPHAHRQKGYSLAEIVSGPNISGPLTRLQCCPIGEGAAAVIVASDDAIARLGLSRARSVRVLSSTSRSERVYDPGADPDTELTRETLAMSCAEAGVSPGDLDVVEFHDGFSIEELLYVEALGVCPPGQAAGQLARGDFDIGGRIAINPSGGLLAMGHPIGPTGVGQICEIARQLRGEAGPRQHPGARLGLAHMVGIGSVCVVHILSAAD</sequence>
<name>A0AA86GLP7_9SPHN</name>
<evidence type="ECO:0000313" key="9">
    <source>
        <dbReference type="EMBL" id="AMG75284.1"/>
    </source>
</evidence>